<evidence type="ECO:0000313" key="8">
    <source>
        <dbReference type="Proteomes" id="UP000045842"/>
    </source>
</evidence>
<name>A0A0T7M1K3_MYCTX</name>
<gene>
    <name evidence="3" type="ORF">ERS007679_03774</name>
    <name evidence="2" type="ORF">ERS007688_04581</name>
    <name evidence="4" type="ORF">ERS007703_04354</name>
    <name evidence="5" type="ORF">ERS007720_04069</name>
</gene>
<dbReference type="Proteomes" id="UP000038802">
    <property type="component" value="Unassembled WGS sequence"/>
</dbReference>
<dbReference type="EMBL" id="CSAE01000747">
    <property type="protein sequence ID" value="COW86375.1"/>
    <property type="molecule type" value="Genomic_DNA"/>
</dbReference>
<sequence length="83" mass="8802">MICRPTGNPSSGESPDGTDMPQWPAKFSGSVHRSNKYIASGSSTFSPSRNAVVGVVGDTSTSTDRYAASRSRAISVRTFCAWL</sequence>
<dbReference type="EMBL" id="CSAD01000763">
    <property type="protein sequence ID" value="COW38789.1"/>
    <property type="molecule type" value="Genomic_DNA"/>
</dbReference>
<dbReference type="Proteomes" id="UP000045842">
    <property type="component" value="Unassembled WGS sequence"/>
</dbReference>
<dbReference type="EMBL" id="CSAJ01000776">
    <property type="protein sequence ID" value="COX19504.1"/>
    <property type="molecule type" value="Genomic_DNA"/>
</dbReference>
<evidence type="ECO:0000313" key="6">
    <source>
        <dbReference type="Proteomes" id="UP000038802"/>
    </source>
</evidence>
<protein>
    <submittedName>
        <fullName evidence="4">Uncharacterized protein</fullName>
    </submittedName>
</protein>
<feature type="region of interest" description="Disordered" evidence="1">
    <location>
        <begin position="1"/>
        <end position="28"/>
    </location>
</feature>
<accession>A0A0T7M1K3</accession>
<evidence type="ECO:0000313" key="9">
    <source>
        <dbReference type="Proteomes" id="UP000046947"/>
    </source>
</evidence>
<dbReference type="AlphaFoldDB" id="A0A0T7M1K3"/>
<dbReference type="Proteomes" id="UP000046947">
    <property type="component" value="Unassembled WGS sequence"/>
</dbReference>
<evidence type="ECO:0000313" key="4">
    <source>
        <dbReference type="EMBL" id="COW86375.1"/>
    </source>
</evidence>
<dbReference type="Proteomes" id="UP000044938">
    <property type="component" value="Unassembled WGS sequence"/>
</dbReference>
<evidence type="ECO:0000256" key="1">
    <source>
        <dbReference type="SAM" id="MobiDB-lite"/>
    </source>
</evidence>
<evidence type="ECO:0000313" key="5">
    <source>
        <dbReference type="EMBL" id="COX19504.1"/>
    </source>
</evidence>
<evidence type="ECO:0000313" key="2">
    <source>
        <dbReference type="EMBL" id="CFE86078.1"/>
    </source>
</evidence>
<reference evidence="4" key="2">
    <citation type="submission" date="2015-03" db="EMBL/GenBank/DDBJ databases">
        <authorList>
            <person name="Murphy D."/>
        </authorList>
    </citation>
    <scope>NUCLEOTIDE SEQUENCE [LARGE SCALE GENOMIC DNA]</scope>
    <source>
        <strain evidence="4">K00500041</strain>
    </source>
</reference>
<evidence type="ECO:0000313" key="7">
    <source>
        <dbReference type="Proteomes" id="UP000044938"/>
    </source>
</evidence>
<evidence type="ECO:0000313" key="3">
    <source>
        <dbReference type="EMBL" id="COW38789.1"/>
    </source>
</evidence>
<organism evidence="4 6">
    <name type="scientific">Mycobacterium tuberculosis</name>
    <dbReference type="NCBI Taxonomy" id="1773"/>
    <lineage>
        <taxon>Bacteria</taxon>
        <taxon>Bacillati</taxon>
        <taxon>Actinomycetota</taxon>
        <taxon>Actinomycetes</taxon>
        <taxon>Mycobacteriales</taxon>
        <taxon>Mycobacteriaceae</taxon>
        <taxon>Mycobacterium</taxon>
        <taxon>Mycobacterium tuberculosis complex</taxon>
    </lineage>
</organism>
<proteinExistence type="predicted"/>
<reference evidence="6 7" key="1">
    <citation type="submission" date="2015-03" db="EMBL/GenBank/DDBJ databases">
        <authorList>
            <consortium name="Pathogen Informatics"/>
        </authorList>
    </citation>
    <scope>NUCLEOTIDE SEQUENCE [LARGE SCALE GENOMIC DNA]</scope>
    <source>
        <strain evidence="3 8">G09801536</strain>
        <strain evidence="2 9">H09601792</strain>
        <strain evidence="6">K00500041</strain>
        <strain evidence="5 7">M09401471</strain>
    </source>
</reference>
<dbReference type="EMBL" id="CFOH01001475">
    <property type="protein sequence ID" value="CFE86078.1"/>
    <property type="molecule type" value="Genomic_DNA"/>
</dbReference>